<dbReference type="Gene3D" id="1.25.40.10">
    <property type="entry name" value="Tetratricopeptide repeat domain"/>
    <property type="match status" value="1"/>
</dbReference>
<dbReference type="RefSeq" id="WP_126724457.1">
    <property type="nucleotide sequence ID" value="NZ_RYZH01000009.1"/>
</dbReference>
<evidence type="ECO:0000256" key="2">
    <source>
        <dbReference type="SAM" id="MobiDB-lite"/>
    </source>
</evidence>
<dbReference type="AlphaFoldDB" id="A0A432MM84"/>
<dbReference type="PROSITE" id="PS50005">
    <property type="entry name" value="TPR"/>
    <property type="match status" value="1"/>
</dbReference>
<proteinExistence type="predicted"/>
<dbReference type="InterPro" id="IPR011990">
    <property type="entry name" value="TPR-like_helical_dom_sf"/>
</dbReference>
<dbReference type="Proteomes" id="UP000280296">
    <property type="component" value="Unassembled WGS sequence"/>
</dbReference>
<evidence type="ECO:0000313" key="4">
    <source>
        <dbReference type="Proteomes" id="UP000280296"/>
    </source>
</evidence>
<protein>
    <submittedName>
        <fullName evidence="3">Tetratricopeptide repeat protein</fullName>
    </submittedName>
</protein>
<feature type="region of interest" description="Disordered" evidence="2">
    <location>
        <begin position="1"/>
        <end position="75"/>
    </location>
</feature>
<dbReference type="SMART" id="SM00028">
    <property type="entry name" value="TPR"/>
    <property type="match status" value="3"/>
</dbReference>
<dbReference type="EMBL" id="RYZH01000009">
    <property type="protein sequence ID" value="RUL88531.1"/>
    <property type="molecule type" value="Genomic_DNA"/>
</dbReference>
<sequence>MLTLQSSVRRRPAPLIPSGVPESPRIGGSAGGEPAPILPPEPAPAEPPAPVSATPAEAPSPAPVASAGVADEEPDSLAEARLRLGMELEAAGRPMEAAQAYADAARADRGRSLPLARLALVYALQDRELQNAERVARHAIELAESPAERAVSHEAMAEVLLRRGEPDAFLEHQRQALANYEDAGLSPPVDTLFRWGLALASLRDAPEAERLLRRALEADPQRDESHVALADLLSERGRFHEARAHYERARLLLDHREDLPLDVVEIRAAYLRGRLGMASYALYRTGVLPPASSAPTRASRWLNRLRDFVENPGVKLFAGLLLITAGLAETYETFYADLASFQPRAHHALVIFGFLNVLGTFPDLLEGLEYGLKYFREGRPRVEPQA</sequence>
<evidence type="ECO:0000256" key="1">
    <source>
        <dbReference type="PROSITE-ProRule" id="PRU00339"/>
    </source>
</evidence>
<dbReference type="OrthoDB" id="6199433at2"/>
<feature type="compositionally biased region" description="Low complexity" evidence="2">
    <location>
        <begin position="51"/>
        <end position="69"/>
    </location>
</feature>
<accession>A0A432MM84</accession>
<dbReference type="SUPFAM" id="SSF48452">
    <property type="entry name" value="TPR-like"/>
    <property type="match status" value="1"/>
</dbReference>
<dbReference type="Pfam" id="PF14559">
    <property type="entry name" value="TPR_19"/>
    <property type="match status" value="1"/>
</dbReference>
<keyword evidence="1" id="KW-0802">TPR repeat</keyword>
<keyword evidence="4" id="KW-1185">Reference proteome</keyword>
<feature type="repeat" description="TPR" evidence="1">
    <location>
        <begin position="189"/>
        <end position="222"/>
    </location>
</feature>
<comment type="caution">
    <text evidence="3">The sequence shown here is derived from an EMBL/GenBank/DDBJ whole genome shotgun (WGS) entry which is preliminary data.</text>
</comment>
<feature type="compositionally biased region" description="Pro residues" evidence="2">
    <location>
        <begin position="36"/>
        <end position="50"/>
    </location>
</feature>
<evidence type="ECO:0000313" key="3">
    <source>
        <dbReference type="EMBL" id="RUL88531.1"/>
    </source>
</evidence>
<dbReference type="InterPro" id="IPR019734">
    <property type="entry name" value="TPR_rpt"/>
</dbReference>
<name>A0A432MM84_9BACT</name>
<organism evidence="3 4">
    <name type="scientific">Tautonia sociabilis</name>
    <dbReference type="NCBI Taxonomy" id="2080755"/>
    <lineage>
        <taxon>Bacteria</taxon>
        <taxon>Pseudomonadati</taxon>
        <taxon>Planctomycetota</taxon>
        <taxon>Planctomycetia</taxon>
        <taxon>Isosphaerales</taxon>
        <taxon>Isosphaeraceae</taxon>
        <taxon>Tautonia</taxon>
    </lineage>
</organism>
<reference evidence="3 4" key="2">
    <citation type="submission" date="2019-01" db="EMBL/GenBank/DDBJ databases">
        <title>Tautonia sociabilis, a novel thermotolerant planctomycete of Isosphaeraceae family, isolated from a 4000 m deep subterranean habitat.</title>
        <authorList>
            <person name="Kovaleva O.L."/>
            <person name="Elcheninov A.G."/>
            <person name="Van Heerden E."/>
            <person name="Toshchakov S.V."/>
            <person name="Novikov A."/>
            <person name="Bonch-Osmolovskaya E.A."/>
            <person name="Kublanov I.V."/>
        </authorList>
    </citation>
    <scope>NUCLEOTIDE SEQUENCE [LARGE SCALE GENOMIC DNA]</scope>
    <source>
        <strain evidence="3 4">GM2012</strain>
    </source>
</reference>
<reference evidence="3 4" key="1">
    <citation type="submission" date="2018-12" db="EMBL/GenBank/DDBJ databases">
        <authorList>
            <person name="Toschakov S.V."/>
        </authorList>
    </citation>
    <scope>NUCLEOTIDE SEQUENCE [LARGE SCALE GENOMIC DNA]</scope>
    <source>
        <strain evidence="3 4">GM2012</strain>
    </source>
</reference>
<gene>
    <name evidence="3" type="ORF">TsocGM_06305</name>
</gene>